<evidence type="ECO:0000259" key="6">
    <source>
        <dbReference type="Pfam" id="PF00892"/>
    </source>
</evidence>
<reference evidence="7" key="1">
    <citation type="submission" date="2023-10" db="EMBL/GenBank/DDBJ databases">
        <authorList>
            <person name="Chen Y."/>
            <person name="Shah S."/>
            <person name="Dougan E. K."/>
            <person name="Thang M."/>
            <person name="Chan C."/>
        </authorList>
    </citation>
    <scope>NUCLEOTIDE SEQUENCE [LARGE SCALE GENOMIC DNA]</scope>
</reference>
<name>A0ABN9XHK2_9DINO</name>
<keyword evidence="4 5" id="KW-0472">Membrane</keyword>
<dbReference type="Pfam" id="PF00892">
    <property type="entry name" value="EamA"/>
    <property type="match status" value="1"/>
</dbReference>
<evidence type="ECO:0000256" key="2">
    <source>
        <dbReference type="ARBA" id="ARBA00022692"/>
    </source>
</evidence>
<proteinExistence type="predicted"/>
<protein>
    <recommendedName>
        <fullName evidence="6">EamA domain-containing protein</fullName>
    </recommendedName>
</protein>
<evidence type="ECO:0000256" key="3">
    <source>
        <dbReference type="ARBA" id="ARBA00022989"/>
    </source>
</evidence>
<evidence type="ECO:0000313" key="8">
    <source>
        <dbReference type="Proteomes" id="UP001189429"/>
    </source>
</evidence>
<dbReference type="PANTHER" id="PTHR31218">
    <property type="entry name" value="WAT1-RELATED PROTEIN"/>
    <property type="match status" value="1"/>
</dbReference>
<evidence type="ECO:0000256" key="1">
    <source>
        <dbReference type="ARBA" id="ARBA00004141"/>
    </source>
</evidence>
<feature type="transmembrane region" description="Helical" evidence="5">
    <location>
        <begin position="36"/>
        <end position="54"/>
    </location>
</feature>
<keyword evidence="3 5" id="KW-1133">Transmembrane helix</keyword>
<accession>A0ABN9XHK2</accession>
<sequence length="225" mass="23443">MQAGSASGPAEAPAATEDGRRCSCGREQEKACSQGVAVAGIMSVQLVFATYQMLGKEVLDSGVSPVAFALVRELCSCVVFLLASVLLVPWQGWPQSKHFLRFLMCGASMFGNVFLMLLGLSLTSPSMVALLQPTQPVFASILAVALAQEDMTVRKALGVLLCVSGGMGAALAAHGRGDASVGIAVILAQCLSGANYVVQQRPLVQQGYSPIIVSGTSYTIQERAC</sequence>
<evidence type="ECO:0000256" key="5">
    <source>
        <dbReference type="SAM" id="Phobius"/>
    </source>
</evidence>
<dbReference type="SUPFAM" id="SSF103481">
    <property type="entry name" value="Multidrug resistance efflux transporter EmrE"/>
    <property type="match status" value="1"/>
</dbReference>
<feature type="transmembrane region" description="Helical" evidence="5">
    <location>
        <begin position="66"/>
        <end position="88"/>
    </location>
</feature>
<dbReference type="InterPro" id="IPR000620">
    <property type="entry name" value="EamA_dom"/>
</dbReference>
<comment type="subcellular location">
    <subcellularLocation>
        <location evidence="1">Membrane</location>
        <topology evidence="1">Multi-pass membrane protein</topology>
    </subcellularLocation>
</comment>
<dbReference type="EMBL" id="CAUYUJ010020370">
    <property type="protein sequence ID" value="CAK0897670.1"/>
    <property type="molecule type" value="Genomic_DNA"/>
</dbReference>
<feature type="transmembrane region" description="Helical" evidence="5">
    <location>
        <begin position="156"/>
        <end position="173"/>
    </location>
</feature>
<dbReference type="InterPro" id="IPR037185">
    <property type="entry name" value="EmrE-like"/>
</dbReference>
<feature type="transmembrane region" description="Helical" evidence="5">
    <location>
        <begin position="179"/>
        <end position="198"/>
    </location>
</feature>
<feature type="transmembrane region" description="Helical" evidence="5">
    <location>
        <begin position="128"/>
        <end position="147"/>
    </location>
</feature>
<dbReference type="InterPro" id="IPR030184">
    <property type="entry name" value="WAT1-related"/>
</dbReference>
<keyword evidence="2 5" id="KW-0812">Transmembrane</keyword>
<evidence type="ECO:0000313" key="7">
    <source>
        <dbReference type="EMBL" id="CAK0897670.1"/>
    </source>
</evidence>
<keyword evidence="8" id="KW-1185">Reference proteome</keyword>
<evidence type="ECO:0000256" key="4">
    <source>
        <dbReference type="ARBA" id="ARBA00023136"/>
    </source>
</evidence>
<feature type="transmembrane region" description="Helical" evidence="5">
    <location>
        <begin position="100"/>
        <end position="122"/>
    </location>
</feature>
<feature type="domain" description="EamA" evidence="6">
    <location>
        <begin position="40"/>
        <end position="165"/>
    </location>
</feature>
<comment type="caution">
    <text evidence="7">The sequence shown here is derived from an EMBL/GenBank/DDBJ whole genome shotgun (WGS) entry which is preliminary data.</text>
</comment>
<dbReference type="Proteomes" id="UP001189429">
    <property type="component" value="Unassembled WGS sequence"/>
</dbReference>
<gene>
    <name evidence="7" type="ORF">PCOR1329_LOCUS75788</name>
</gene>
<organism evidence="7 8">
    <name type="scientific">Prorocentrum cordatum</name>
    <dbReference type="NCBI Taxonomy" id="2364126"/>
    <lineage>
        <taxon>Eukaryota</taxon>
        <taxon>Sar</taxon>
        <taxon>Alveolata</taxon>
        <taxon>Dinophyceae</taxon>
        <taxon>Prorocentrales</taxon>
        <taxon>Prorocentraceae</taxon>
        <taxon>Prorocentrum</taxon>
    </lineage>
</organism>